<proteinExistence type="predicted"/>
<sequence length="294" mass="34297">MRADIKVDRQEGFIIDAINNFTGGVIPLIYRQYLRFSGLISDKVINKPFQVVSVPVELIQESISPYPEYYLDWLENERLVETPDVETVRKKKVLCQDDIRFAGKIADGDWDLARQDIESMISYIAFKERFFDGLAWEDTVYYRFLEEKAAIARAQNLELPFPDNFDKPRTPDYYFDYYLGKLKYWEELYYEIKGFGYKNQATGNSFPRSLHSSKAIYEGLAENEIEIAVARGGELLFVDGRHRFVIAKLLGVKNIPVIVNLWHREFIEKFRAESGQEKLTPSVIMNWLLGNIKV</sequence>
<dbReference type="EMBL" id="JADPIE010000004">
    <property type="protein sequence ID" value="MBF8436969.1"/>
    <property type="molecule type" value="Genomic_DNA"/>
</dbReference>
<gene>
    <name evidence="1" type="ORF">I0Q91_07770</name>
</gene>
<evidence type="ECO:0000313" key="2">
    <source>
        <dbReference type="Proteomes" id="UP000621436"/>
    </source>
</evidence>
<dbReference type="RefSeq" id="WP_270453897.1">
    <property type="nucleotide sequence ID" value="NZ_JADPIE010000004.1"/>
</dbReference>
<accession>A0A931ARU5</accession>
<dbReference type="InterPro" id="IPR036086">
    <property type="entry name" value="ParB/Sulfiredoxin_sf"/>
</dbReference>
<evidence type="ECO:0000313" key="1">
    <source>
        <dbReference type="EMBL" id="MBF8436969.1"/>
    </source>
</evidence>
<dbReference type="SUPFAM" id="SSF110849">
    <property type="entry name" value="ParB/Sulfiredoxin"/>
    <property type="match status" value="1"/>
</dbReference>
<evidence type="ECO:0008006" key="3">
    <source>
        <dbReference type="Google" id="ProtNLM"/>
    </source>
</evidence>
<dbReference type="Proteomes" id="UP000621436">
    <property type="component" value="Unassembled WGS sequence"/>
</dbReference>
<keyword evidence="2" id="KW-1185">Reference proteome</keyword>
<protein>
    <recommendedName>
        <fullName evidence="3">ParB/Sulfiredoxin domain-containing protein</fullName>
    </recommendedName>
</protein>
<name>A0A931ARU5_9FIRM</name>
<organism evidence="1 2">
    <name type="scientific">Halonatronomonas betaini</name>
    <dbReference type="NCBI Taxonomy" id="2778430"/>
    <lineage>
        <taxon>Bacteria</taxon>
        <taxon>Bacillati</taxon>
        <taxon>Bacillota</taxon>
        <taxon>Clostridia</taxon>
        <taxon>Halanaerobiales</taxon>
        <taxon>Halarsenatibacteraceae</taxon>
        <taxon>Halonatronomonas</taxon>
    </lineage>
</organism>
<comment type="caution">
    <text evidence="1">The sequence shown here is derived from an EMBL/GenBank/DDBJ whole genome shotgun (WGS) entry which is preliminary data.</text>
</comment>
<reference evidence="1" key="1">
    <citation type="submission" date="2020-11" db="EMBL/GenBank/DDBJ databases">
        <title>Halonatronomonas betainensis gen. nov., sp. nov. a novel haloalkaliphilic representative of the family Halanaerobiacae capable of betaine degradation.</title>
        <authorList>
            <person name="Boltyanskaya Y."/>
            <person name="Kevbrin V."/>
            <person name="Detkova E."/>
            <person name="Grouzdev D.S."/>
            <person name="Koziaeva V."/>
            <person name="Zhilina T."/>
        </authorList>
    </citation>
    <scope>NUCLEOTIDE SEQUENCE</scope>
    <source>
        <strain evidence="1">Z-7014</strain>
    </source>
</reference>
<dbReference type="AlphaFoldDB" id="A0A931ARU5"/>